<dbReference type="AlphaFoldDB" id="A0AA39SUF6"/>
<evidence type="ECO:0000313" key="18">
    <source>
        <dbReference type="EMBL" id="KAK0596733.1"/>
    </source>
</evidence>
<accession>A0AA39SUF6</accession>
<dbReference type="Proteomes" id="UP001168877">
    <property type="component" value="Unassembled WGS sequence"/>
</dbReference>
<proteinExistence type="inferred from homology"/>
<evidence type="ECO:0000313" key="19">
    <source>
        <dbReference type="Proteomes" id="UP001168877"/>
    </source>
</evidence>
<evidence type="ECO:0000256" key="1">
    <source>
        <dbReference type="ARBA" id="ARBA00001958"/>
    </source>
</evidence>
<keyword evidence="11" id="KW-0067">ATP-binding</keyword>
<dbReference type="InterPro" id="IPR045344">
    <property type="entry name" value="C-JID"/>
</dbReference>
<dbReference type="GO" id="GO:0030955">
    <property type="term" value="F:potassium ion binding"/>
    <property type="evidence" value="ECO:0007669"/>
    <property type="project" value="InterPro"/>
</dbReference>
<dbReference type="InterPro" id="IPR015793">
    <property type="entry name" value="Pyrv_Knase_brl"/>
</dbReference>
<dbReference type="EC" id="2.7.1.40" evidence="4"/>
<keyword evidence="13" id="KW-0324">Glycolysis</keyword>
<dbReference type="Pfam" id="PF20160">
    <property type="entry name" value="C-JID"/>
    <property type="match status" value="1"/>
</dbReference>
<protein>
    <recommendedName>
        <fullName evidence="4">pyruvate kinase</fullName>
        <ecNumber evidence="4">2.7.1.40</ecNumber>
    </recommendedName>
</protein>
<gene>
    <name evidence="18" type="ORF">LWI29_018504</name>
</gene>
<evidence type="ECO:0000256" key="13">
    <source>
        <dbReference type="ARBA" id="ARBA00023152"/>
    </source>
</evidence>
<dbReference type="PANTHER" id="PTHR11817">
    <property type="entry name" value="PYRUVATE KINASE"/>
    <property type="match status" value="1"/>
</dbReference>
<dbReference type="EMBL" id="JAUESC010000004">
    <property type="protein sequence ID" value="KAK0596733.1"/>
    <property type="molecule type" value="Genomic_DNA"/>
</dbReference>
<keyword evidence="10" id="KW-0418">Kinase</keyword>
<dbReference type="InterPro" id="IPR015813">
    <property type="entry name" value="Pyrv/PenolPyrv_kinase-like_dom"/>
</dbReference>
<dbReference type="SUPFAM" id="SSF51621">
    <property type="entry name" value="Phosphoenolpyruvate/pyruvate domain"/>
    <property type="match status" value="1"/>
</dbReference>
<comment type="cofactor">
    <cofactor evidence="1">
        <name>K(+)</name>
        <dbReference type="ChEBI" id="CHEBI:29103"/>
    </cofactor>
</comment>
<dbReference type="GO" id="GO:0016301">
    <property type="term" value="F:kinase activity"/>
    <property type="evidence" value="ECO:0007669"/>
    <property type="project" value="UniProtKB-KW"/>
</dbReference>
<evidence type="ECO:0000256" key="8">
    <source>
        <dbReference type="ARBA" id="ARBA00022737"/>
    </source>
</evidence>
<keyword evidence="19" id="KW-1185">Reference proteome</keyword>
<keyword evidence="12" id="KW-0460">Magnesium</keyword>
<dbReference type="GO" id="GO:0000287">
    <property type="term" value="F:magnesium ion binding"/>
    <property type="evidence" value="ECO:0007669"/>
    <property type="project" value="InterPro"/>
</dbReference>
<dbReference type="InterPro" id="IPR040442">
    <property type="entry name" value="Pyrv_kinase-like_dom_sf"/>
</dbReference>
<keyword evidence="14" id="KW-0670">Pyruvate</keyword>
<dbReference type="GO" id="GO:0004743">
    <property type="term" value="F:pyruvate kinase activity"/>
    <property type="evidence" value="ECO:0007669"/>
    <property type="project" value="UniProtKB-EC"/>
</dbReference>
<evidence type="ECO:0000256" key="4">
    <source>
        <dbReference type="ARBA" id="ARBA00012142"/>
    </source>
</evidence>
<name>A0AA39SUF6_ACESA</name>
<keyword evidence="6" id="KW-0808">Transferase</keyword>
<evidence type="ECO:0000256" key="7">
    <source>
        <dbReference type="ARBA" id="ARBA00022723"/>
    </source>
</evidence>
<keyword evidence="7" id="KW-0479">Metal-binding</keyword>
<comment type="caution">
    <text evidence="18">The sequence shown here is derived from an EMBL/GenBank/DDBJ whole genome shotgun (WGS) entry which is preliminary data.</text>
</comment>
<evidence type="ECO:0000256" key="5">
    <source>
        <dbReference type="ARBA" id="ARBA00022614"/>
    </source>
</evidence>
<evidence type="ECO:0000259" key="17">
    <source>
        <dbReference type="Pfam" id="PF20160"/>
    </source>
</evidence>
<evidence type="ECO:0000256" key="15">
    <source>
        <dbReference type="SAM" id="MobiDB-lite"/>
    </source>
</evidence>
<evidence type="ECO:0000256" key="12">
    <source>
        <dbReference type="ARBA" id="ARBA00022842"/>
    </source>
</evidence>
<reference evidence="18" key="1">
    <citation type="journal article" date="2022" name="Plant J.">
        <title>Strategies of tolerance reflected in two North American maple genomes.</title>
        <authorList>
            <person name="McEvoy S.L."/>
            <person name="Sezen U.U."/>
            <person name="Trouern-Trend A."/>
            <person name="McMahon S.M."/>
            <person name="Schaberg P.G."/>
            <person name="Yang J."/>
            <person name="Wegrzyn J.L."/>
            <person name="Swenson N.G."/>
        </authorList>
    </citation>
    <scope>NUCLEOTIDE SEQUENCE</scope>
    <source>
        <strain evidence="18">NS2018</strain>
    </source>
</reference>
<organism evidence="18 19">
    <name type="scientific">Acer saccharum</name>
    <name type="common">Sugar maple</name>
    <dbReference type="NCBI Taxonomy" id="4024"/>
    <lineage>
        <taxon>Eukaryota</taxon>
        <taxon>Viridiplantae</taxon>
        <taxon>Streptophyta</taxon>
        <taxon>Embryophyta</taxon>
        <taxon>Tracheophyta</taxon>
        <taxon>Spermatophyta</taxon>
        <taxon>Magnoliopsida</taxon>
        <taxon>eudicotyledons</taxon>
        <taxon>Gunneridae</taxon>
        <taxon>Pentapetalae</taxon>
        <taxon>rosids</taxon>
        <taxon>malvids</taxon>
        <taxon>Sapindales</taxon>
        <taxon>Sapindaceae</taxon>
        <taxon>Hippocastanoideae</taxon>
        <taxon>Acereae</taxon>
        <taxon>Acer</taxon>
    </lineage>
</organism>
<comment type="pathway">
    <text evidence="2">Carbohydrate degradation; glycolysis; pyruvate from D-glyceraldehyde 3-phosphate: step 5/5.</text>
</comment>
<evidence type="ECO:0000256" key="2">
    <source>
        <dbReference type="ARBA" id="ARBA00004997"/>
    </source>
</evidence>
<reference evidence="18" key="2">
    <citation type="submission" date="2023-06" db="EMBL/GenBank/DDBJ databases">
        <authorList>
            <person name="Swenson N.G."/>
            <person name="Wegrzyn J.L."/>
            <person name="Mcevoy S.L."/>
        </authorList>
    </citation>
    <scope>NUCLEOTIDE SEQUENCE</scope>
    <source>
        <strain evidence="18">NS2018</strain>
        <tissue evidence="18">Leaf</tissue>
    </source>
</reference>
<evidence type="ECO:0000256" key="11">
    <source>
        <dbReference type="ARBA" id="ARBA00022840"/>
    </source>
</evidence>
<dbReference type="GO" id="GO:0005524">
    <property type="term" value="F:ATP binding"/>
    <property type="evidence" value="ECO:0007669"/>
    <property type="project" value="UniProtKB-KW"/>
</dbReference>
<feature type="domain" description="Pyruvate kinase barrel" evidence="16">
    <location>
        <begin position="2"/>
        <end position="50"/>
    </location>
</feature>
<feature type="compositionally biased region" description="Acidic residues" evidence="15">
    <location>
        <begin position="257"/>
        <end position="266"/>
    </location>
</feature>
<comment type="similarity">
    <text evidence="3">Belongs to the pyruvate kinase family.</text>
</comment>
<dbReference type="InterPro" id="IPR001697">
    <property type="entry name" value="Pyr_Knase"/>
</dbReference>
<dbReference type="Pfam" id="PF00224">
    <property type="entry name" value="PK"/>
    <property type="match status" value="1"/>
</dbReference>
<evidence type="ECO:0000256" key="10">
    <source>
        <dbReference type="ARBA" id="ARBA00022777"/>
    </source>
</evidence>
<keyword evidence="9" id="KW-0547">Nucleotide-binding</keyword>
<evidence type="ECO:0000259" key="16">
    <source>
        <dbReference type="Pfam" id="PF00224"/>
    </source>
</evidence>
<evidence type="ECO:0000256" key="14">
    <source>
        <dbReference type="ARBA" id="ARBA00023317"/>
    </source>
</evidence>
<keyword evidence="5" id="KW-0433">Leucine-rich repeat</keyword>
<evidence type="ECO:0000256" key="9">
    <source>
        <dbReference type="ARBA" id="ARBA00022741"/>
    </source>
</evidence>
<feature type="region of interest" description="Disordered" evidence="15">
    <location>
        <begin position="242"/>
        <end position="266"/>
    </location>
</feature>
<sequence length="266" mass="30432">MGKAVIVATNMLESMIVHPNPTRAEVSDITIAVQEGADTVMRSGETAHGKKTIQQRLSLYQGVDAPKPELLPASIIYPESKIPEWFHYQSKGSFIDVKLPPLWLNCNFLCFALCIVAIPNPDHQCNHPDYGWHRYSEVTYDCIVKSKDGNRRVKINLFGCRRFRDDFHEMPYTLLETPDCGLYGMKSNHVIIGFGYYFFREFCDNEFSFQFNVEGLGGGYDDKEHCKVEMCGVHLMSGLHLETSNESEEKDEPHLEESDEEDIETY</sequence>
<evidence type="ECO:0000256" key="6">
    <source>
        <dbReference type="ARBA" id="ARBA00022679"/>
    </source>
</evidence>
<evidence type="ECO:0000256" key="3">
    <source>
        <dbReference type="ARBA" id="ARBA00008663"/>
    </source>
</evidence>
<feature type="domain" description="C-JID" evidence="17">
    <location>
        <begin position="78"/>
        <end position="164"/>
    </location>
</feature>
<keyword evidence="8" id="KW-0677">Repeat</keyword>
<dbReference type="Gene3D" id="3.20.20.60">
    <property type="entry name" value="Phosphoenolpyruvate-binding domains"/>
    <property type="match status" value="1"/>
</dbReference>